<protein>
    <submittedName>
        <fullName evidence="1">Uncharacterized protein</fullName>
    </submittedName>
</protein>
<name>A0A0P0RE39_9BURK</name>
<evidence type="ECO:0000313" key="2">
    <source>
        <dbReference type="Proteomes" id="UP000019146"/>
    </source>
</evidence>
<dbReference type="KEGG" id="bcai:K788_00029260"/>
<dbReference type="EMBL" id="CP012747">
    <property type="protein sequence ID" value="ALL66646.1"/>
    <property type="molecule type" value="Genomic_DNA"/>
</dbReference>
<reference evidence="1 2" key="1">
    <citation type="journal article" date="2014" name="Genome Announc.">
        <title>Draft Genome Sequence of the Haloacid-Degrading Burkholderia caribensis Strain MBA4.</title>
        <authorList>
            <person name="Pan Y."/>
            <person name="Kong K.F."/>
            <person name="Tsang J.S."/>
        </authorList>
    </citation>
    <scope>NUCLEOTIDE SEQUENCE [LARGE SCALE GENOMIC DNA]</scope>
    <source>
        <strain evidence="1 2">MBA4</strain>
    </source>
</reference>
<dbReference type="AlphaFoldDB" id="A0A0P0RE39"/>
<organism evidence="1 2">
    <name type="scientific">Paraburkholderia caribensis MBA4</name>
    <dbReference type="NCBI Taxonomy" id="1323664"/>
    <lineage>
        <taxon>Bacteria</taxon>
        <taxon>Pseudomonadati</taxon>
        <taxon>Pseudomonadota</taxon>
        <taxon>Betaproteobacteria</taxon>
        <taxon>Burkholderiales</taxon>
        <taxon>Burkholderiaceae</taxon>
        <taxon>Paraburkholderia</taxon>
    </lineage>
</organism>
<proteinExistence type="predicted"/>
<gene>
    <name evidence="1" type="ORF">K788_00029260</name>
</gene>
<evidence type="ECO:0000313" key="1">
    <source>
        <dbReference type="EMBL" id="ALL66646.1"/>
    </source>
</evidence>
<accession>A0A0P0RE39</accession>
<dbReference type="Proteomes" id="UP000019146">
    <property type="component" value="Chromosome 2"/>
</dbReference>
<sequence>MRVRLDAMRRRATTIRLENKATPAAHDKFRKAANPIIQRA</sequence>